<dbReference type="SUPFAM" id="SSF54001">
    <property type="entry name" value="Cysteine proteinases"/>
    <property type="match status" value="1"/>
</dbReference>
<evidence type="ECO:0000256" key="1">
    <source>
        <dbReference type="SAM" id="Phobius"/>
    </source>
</evidence>
<keyword evidence="1" id="KW-0472">Membrane</keyword>
<sequence>MKDIYLLLSRPGTVVGNAIKLYTGGEWSHVSIALDENLKELYSFSRKYKWYPFIGAFMDEDIEDGVFGVKTETQCMVLKVKVTDEQYALVEDIINRFRANRHAYGYSILGLIYFILGVPRYNNYKYTCSGFVTHVIEGAKIAKFEKHGSLIQPDDFMHLDAEVAYQGLLRNYRSSRKWTQRRMGPA</sequence>
<protein>
    <recommendedName>
        <fullName evidence="4">Permuted papain-like amidase YaeF/Yiix C92 family enzyme</fullName>
    </recommendedName>
</protein>
<dbReference type="InterPro" id="IPR038765">
    <property type="entry name" value="Papain-like_cys_pep_sf"/>
</dbReference>
<reference evidence="2 3" key="1">
    <citation type="submission" date="2021-03" db="EMBL/GenBank/DDBJ databases">
        <title>Genomic Encyclopedia of Type Strains, Phase IV (KMG-IV): sequencing the most valuable type-strain genomes for metagenomic binning, comparative biology and taxonomic classification.</title>
        <authorList>
            <person name="Goeker M."/>
        </authorList>
    </citation>
    <scope>NUCLEOTIDE SEQUENCE [LARGE SCALE GENOMIC DNA]</scope>
    <source>
        <strain evidence="2 3">DSM 6139</strain>
    </source>
</reference>
<proteinExistence type="predicted"/>
<accession>A0ABS4G0S0</accession>
<name>A0ABS4G0S0_9CLOT</name>
<dbReference type="Proteomes" id="UP001519271">
    <property type="component" value="Unassembled WGS sequence"/>
</dbReference>
<keyword evidence="1" id="KW-0812">Transmembrane</keyword>
<keyword evidence="1" id="KW-1133">Transmembrane helix</keyword>
<evidence type="ECO:0000313" key="3">
    <source>
        <dbReference type="Proteomes" id="UP001519271"/>
    </source>
</evidence>
<dbReference type="Gene3D" id="3.90.1720.10">
    <property type="entry name" value="endopeptidase domain like (from Nostoc punctiforme)"/>
    <property type="match status" value="1"/>
</dbReference>
<organism evidence="2 3">
    <name type="scientific">Youngiibacter multivorans</name>
    <dbReference type="NCBI Taxonomy" id="937251"/>
    <lineage>
        <taxon>Bacteria</taxon>
        <taxon>Bacillati</taxon>
        <taxon>Bacillota</taxon>
        <taxon>Clostridia</taxon>
        <taxon>Eubacteriales</taxon>
        <taxon>Clostridiaceae</taxon>
        <taxon>Youngiibacter</taxon>
    </lineage>
</organism>
<feature type="transmembrane region" description="Helical" evidence="1">
    <location>
        <begin position="103"/>
        <end position="121"/>
    </location>
</feature>
<evidence type="ECO:0000313" key="2">
    <source>
        <dbReference type="EMBL" id="MBP1918131.1"/>
    </source>
</evidence>
<gene>
    <name evidence="2" type="ORF">J2Z34_000602</name>
</gene>
<dbReference type="RefSeq" id="WP_209458370.1">
    <property type="nucleotide sequence ID" value="NZ_JAGGKC010000003.1"/>
</dbReference>
<evidence type="ECO:0008006" key="4">
    <source>
        <dbReference type="Google" id="ProtNLM"/>
    </source>
</evidence>
<keyword evidence="3" id="KW-1185">Reference proteome</keyword>
<dbReference type="EMBL" id="JAGGKC010000003">
    <property type="protein sequence ID" value="MBP1918131.1"/>
    <property type="molecule type" value="Genomic_DNA"/>
</dbReference>
<comment type="caution">
    <text evidence="2">The sequence shown here is derived from an EMBL/GenBank/DDBJ whole genome shotgun (WGS) entry which is preliminary data.</text>
</comment>